<reference evidence="1 2" key="1">
    <citation type="journal article" date="2011" name="PLoS Genet.">
        <title>Comparative genomic analysis of human fungal pathogens causing paracoccidioidomycosis.</title>
        <authorList>
            <person name="Desjardins C.A."/>
            <person name="Champion M.D."/>
            <person name="Holder J.W."/>
            <person name="Muszewska A."/>
            <person name="Goldberg J."/>
            <person name="Bailao A.M."/>
            <person name="Brigido M.M."/>
            <person name="Ferreira M.E."/>
            <person name="Garcia A.M."/>
            <person name="Grynberg M."/>
            <person name="Gujja S."/>
            <person name="Heiman D.I."/>
            <person name="Henn M.R."/>
            <person name="Kodira C.D."/>
            <person name="Leon-Narvaez H."/>
            <person name="Longo L.V."/>
            <person name="Ma L.J."/>
            <person name="Malavazi I."/>
            <person name="Matsuo A.L."/>
            <person name="Morais F.V."/>
            <person name="Pereira M."/>
            <person name="Rodriguez-Brito S."/>
            <person name="Sakthikumar S."/>
            <person name="Salem-Izacc S.M."/>
            <person name="Sykes S.M."/>
            <person name="Teixeira M.M."/>
            <person name="Vallejo M.C."/>
            <person name="Walter M.E."/>
            <person name="Yandava C."/>
            <person name="Young S."/>
            <person name="Zeng Q."/>
            <person name="Zucker J."/>
            <person name="Felipe M.S."/>
            <person name="Goldman G.H."/>
            <person name="Haas B.J."/>
            <person name="McEwen J.G."/>
            <person name="Nino-Vega G."/>
            <person name="Puccia R."/>
            <person name="San-Blas G."/>
            <person name="Soares C.M."/>
            <person name="Birren B.W."/>
            <person name="Cuomo C.A."/>
        </authorList>
    </citation>
    <scope>NUCLEOTIDE SEQUENCE [LARGE SCALE GENOMIC DNA]</scope>
    <source>
        <strain evidence="2">ATCC MYA-826 / Pb01</strain>
    </source>
</reference>
<dbReference type="KEGG" id="pbl:PAAG_05228"/>
<organism evidence="1 2">
    <name type="scientific">Paracoccidioides lutzii (strain ATCC MYA-826 / Pb01)</name>
    <name type="common">Paracoccidioides brasiliensis</name>
    <dbReference type="NCBI Taxonomy" id="502779"/>
    <lineage>
        <taxon>Eukaryota</taxon>
        <taxon>Fungi</taxon>
        <taxon>Dikarya</taxon>
        <taxon>Ascomycota</taxon>
        <taxon>Pezizomycotina</taxon>
        <taxon>Eurotiomycetes</taxon>
        <taxon>Eurotiomycetidae</taxon>
        <taxon>Onygenales</taxon>
        <taxon>Ajellomycetaceae</taxon>
        <taxon>Paracoccidioides</taxon>
    </lineage>
</organism>
<evidence type="ECO:0000313" key="1">
    <source>
        <dbReference type="EMBL" id="EEH34179.2"/>
    </source>
</evidence>
<protein>
    <submittedName>
        <fullName evidence="1">Uncharacterized protein</fullName>
    </submittedName>
</protein>
<dbReference type="RefSeq" id="XP_015699734.1">
    <property type="nucleotide sequence ID" value="XM_015845508.1"/>
</dbReference>
<dbReference type="STRING" id="502779.C1H385"/>
<dbReference type="VEuPathDB" id="FungiDB:PAAG_05228"/>
<evidence type="ECO:0000313" key="2">
    <source>
        <dbReference type="Proteomes" id="UP000002059"/>
    </source>
</evidence>
<dbReference type="HOGENOM" id="CLU_1256395_0_0_1"/>
<keyword evidence="2" id="KW-1185">Reference proteome</keyword>
<dbReference type="EMBL" id="KN294004">
    <property type="protein sequence ID" value="EEH34179.2"/>
    <property type="molecule type" value="Genomic_DNA"/>
</dbReference>
<accession>C1H385</accession>
<dbReference type="GeneID" id="9096195"/>
<dbReference type="Proteomes" id="UP000002059">
    <property type="component" value="Partially assembled WGS sequence"/>
</dbReference>
<gene>
    <name evidence="1" type="ORF">PAAG_05228</name>
</gene>
<proteinExistence type="predicted"/>
<name>C1H385_PARBA</name>
<dbReference type="eggNOG" id="KOG0667">
    <property type="taxonomic scope" value="Eukaryota"/>
</dbReference>
<dbReference type="OrthoDB" id="5979581at2759"/>
<sequence>MARFIYSLFIRCQNVHMNSRLGSCQATKTFKGTVIQASTTEYNSPCAILLKFYYYMYQTTNNSLDDKRKCEDRKPRTSHIQSGCELPSVLLHLPSLYIHAIREVIGNDMDKIMVFEWMDTDLWSLRDRARELVQPFLKVAAKSMLEAANGQDPILVGPLERIEGSKCTLEFELAEVLVERGIMKMCRSLKEELAQVIMPADSIDFIQHFPTTLIIRNGKQ</sequence>
<dbReference type="AlphaFoldDB" id="C1H385"/>